<dbReference type="InterPro" id="IPR007016">
    <property type="entry name" value="O-antigen_ligase-rel_domated"/>
</dbReference>
<evidence type="ECO:0000256" key="3">
    <source>
        <dbReference type="ARBA" id="ARBA00022989"/>
    </source>
</evidence>
<feature type="transmembrane region" description="Helical" evidence="5">
    <location>
        <begin position="234"/>
        <end position="257"/>
    </location>
</feature>
<dbReference type="AlphaFoldDB" id="B4CZW4"/>
<dbReference type="Proteomes" id="UP000005824">
    <property type="component" value="Unassembled WGS sequence"/>
</dbReference>
<feature type="transmembrane region" description="Helical" evidence="5">
    <location>
        <begin position="149"/>
        <end position="173"/>
    </location>
</feature>
<dbReference type="RefSeq" id="WP_006979527.1">
    <property type="nucleotide sequence ID" value="NZ_ABVL01000005.1"/>
</dbReference>
<comment type="subcellular location">
    <subcellularLocation>
        <location evidence="1">Membrane</location>
        <topology evidence="1">Multi-pass membrane protein</topology>
    </subcellularLocation>
</comment>
<dbReference type="PANTHER" id="PTHR37422">
    <property type="entry name" value="TEICHURONIC ACID BIOSYNTHESIS PROTEIN TUAE"/>
    <property type="match status" value="1"/>
</dbReference>
<keyword evidence="4 5" id="KW-0472">Membrane</keyword>
<protein>
    <submittedName>
        <fullName evidence="7">O-antigen polymerase</fullName>
    </submittedName>
</protein>
<dbReference type="SUPFAM" id="SSF48452">
    <property type="entry name" value="TPR-like"/>
    <property type="match status" value="1"/>
</dbReference>
<keyword evidence="8" id="KW-1185">Reference proteome</keyword>
<feature type="transmembrane region" description="Helical" evidence="5">
    <location>
        <begin position="54"/>
        <end position="72"/>
    </location>
</feature>
<dbReference type="InterPro" id="IPR011990">
    <property type="entry name" value="TPR-like_helical_dom_sf"/>
</dbReference>
<name>B4CZW4_9BACT</name>
<accession>B4CZW4</accession>
<dbReference type="Pfam" id="PF14559">
    <property type="entry name" value="TPR_19"/>
    <property type="match status" value="1"/>
</dbReference>
<evidence type="ECO:0000256" key="1">
    <source>
        <dbReference type="ARBA" id="ARBA00004141"/>
    </source>
</evidence>
<feature type="transmembrane region" description="Helical" evidence="5">
    <location>
        <begin position="398"/>
        <end position="420"/>
    </location>
</feature>
<dbReference type="GO" id="GO:0016020">
    <property type="term" value="C:membrane"/>
    <property type="evidence" value="ECO:0007669"/>
    <property type="project" value="UniProtKB-SubCell"/>
</dbReference>
<dbReference type="Pfam" id="PF04932">
    <property type="entry name" value="Wzy_C"/>
    <property type="match status" value="1"/>
</dbReference>
<feature type="domain" description="O-antigen ligase-related" evidence="6">
    <location>
        <begin position="193"/>
        <end position="338"/>
    </location>
</feature>
<sequence>MRYLSFTLFALALICIQVLIGGVKLVFSLPGYALLAGGALLSFLAVKKLVRPPALCLVTVLTLAGWVIARALSSPVEYLARADLFMVLGALIVYLLTVMYYTDTRMRLALTGALLIVALVHVVIGAIQFKQADNFMLLPGIMRPPAYEWRASGFYICPNHLAGLLEMIAMLALGQACWGASRPALRVLAAYCALMCLAGVAITGSRGGYLSVVFGLGAFAVLSLWAVQLTRRGGFWLMFAGLLVSAVIFVGGGLLFMSQSETLHARLGQIYEPHNPRLLLWQAALKQFHLNPTFGTGSGTYLYYGRQFRFPVVQNDPMHAHDDYLELLAEYGVIGAALGGLFLLVHLVSGMAGLRKIVHEQISPGAPRLSHDLALIIGALSAVAALLVHSVVDFNMHIPANALFVAFLFGLMARPVGALAPEQAPAPKPAGWWRWLGAAVALVTLVFSLRLLPGEVYAEKARVALRDERNTDAVAFARQGLAWEKKNPFLYGYLGEAEHFLTQGNTESASVLALHEDAIEAYASGLKLFPQDTGLLLKKAQVLDLMGRFSDAEEVFQQLLKYDPLFENVYAYYGLHWQLQNRINDAELCFRIAERLGGTDISTKGLQNLQQTKANPLVQTLMANSHEPRLDLPAAWILQQP</sequence>
<feature type="transmembrane region" description="Helical" evidence="5">
    <location>
        <begin position="208"/>
        <end position="227"/>
    </location>
</feature>
<reference evidence="7 8" key="1">
    <citation type="journal article" date="2011" name="J. Bacteriol.">
        <title>Genome sequence of Chthoniobacter flavus Ellin428, an aerobic heterotrophic soil bacterium.</title>
        <authorList>
            <person name="Kant R."/>
            <person name="van Passel M.W."/>
            <person name="Palva A."/>
            <person name="Lucas S."/>
            <person name="Lapidus A."/>
            <person name="Glavina Del Rio T."/>
            <person name="Dalin E."/>
            <person name="Tice H."/>
            <person name="Bruce D."/>
            <person name="Goodwin L."/>
            <person name="Pitluck S."/>
            <person name="Larimer F.W."/>
            <person name="Land M.L."/>
            <person name="Hauser L."/>
            <person name="Sangwan P."/>
            <person name="de Vos W.M."/>
            <person name="Janssen P.H."/>
            <person name="Smidt H."/>
        </authorList>
    </citation>
    <scope>NUCLEOTIDE SEQUENCE [LARGE SCALE GENOMIC DNA]</scope>
    <source>
        <strain evidence="7 8">Ellin428</strain>
    </source>
</reference>
<dbReference type="InterPro" id="IPR051533">
    <property type="entry name" value="WaaL-like"/>
</dbReference>
<dbReference type="InParanoid" id="B4CZW4"/>
<proteinExistence type="predicted"/>
<evidence type="ECO:0000256" key="4">
    <source>
        <dbReference type="ARBA" id="ARBA00023136"/>
    </source>
</evidence>
<dbReference type="EMBL" id="ABVL01000005">
    <property type="protein sequence ID" value="EDY20278.1"/>
    <property type="molecule type" value="Genomic_DNA"/>
</dbReference>
<dbReference type="Gene3D" id="1.25.40.10">
    <property type="entry name" value="Tetratricopeptide repeat domain"/>
    <property type="match status" value="1"/>
</dbReference>
<dbReference type="eggNOG" id="COG3307">
    <property type="taxonomic scope" value="Bacteria"/>
</dbReference>
<evidence type="ECO:0000313" key="8">
    <source>
        <dbReference type="Proteomes" id="UP000005824"/>
    </source>
</evidence>
<feature type="transmembrane region" description="Helical" evidence="5">
    <location>
        <begin position="331"/>
        <end position="352"/>
    </location>
</feature>
<evidence type="ECO:0000256" key="5">
    <source>
        <dbReference type="SAM" id="Phobius"/>
    </source>
</evidence>
<feature type="transmembrane region" description="Helical" evidence="5">
    <location>
        <begin position="185"/>
        <end position="202"/>
    </location>
</feature>
<dbReference type="PANTHER" id="PTHR37422:SF23">
    <property type="entry name" value="TEICHURONIC ACID BIOSYNTHESIS PROTEIN TUAE"/>
    <property type="match status" value="1"/>
</dbReference>
<keyword evidence="2 5" id="KW-0812">Transmembrane</keyword>
<feature type="transmembrane region" description="Helical" evidence="5">
    <location>
        <begin position="108"/>
        <end position="129"/>
    </location>
</feature>
<organism evidence="7 8">
    <name type="scientific">Chthoniobacter flavus Ellin428</name>
    <dbReference type="NCBI Taxonomy" id="497964"/>
    <lineage>
        <taxon>Bacteria</taxon>
        <taxon>Pseudomonadati</taxon>
        <taxon>Verrucomicrobiota</taxon>
        <taxon>Spartobacteria</taxon>
        <taxon>Chthoniobacterales</taxon>
        <taxon>Chthoniobacteraceae</taxon>
        <taxon>Chthoniobacter</taxon>
    </lineage>
</organism>
<dbReference type="STRING" id="497964.CfE428DRAFT_2202"/>
<evidence type="ECO:0000256" key="2">
    <source>
        <dbReference type="ARBA" id="ARBA00022692"/>
    </source>
</evidence>
<gene>
    <name evidence="7" type="ORF">CfE428DRAFT_2202</name>
</gene>
<feature type="transmembrane region" description="Helical" evidence="5">
    <location>
        <begin position="432"/>
        <end position="452"/>
    </location>
</feature>
<evidence type="ECO:0000259" key="6">
    <source>
        <dbReference type="Pfam" id="PF04932"/>
    </source>
</evidence>
<comment type="caution">
    <text evidence="7">The sequence shown here is derived from an EMBL/GenBank/DDBJ whole genome shotgun (WGS) entry which is preliminary data.</text>
</comment>
<feature type="transmembrane region" description="Helical" evidence="5">
    <location>
        <begin position="373"/>
        <end position="392"/>
    </location>
</feature>
<keyword evidence="3 5" id="KW-1133">Transmembrane helix</keyword>
<feature type="transmembrane region" description="Helical" evidence="5">
    <location>
        <begin position="84"/>
        <end position="101"/>
    </location>
</feature>
<evidence type="ECO:0000313" key="7">
    <source>
        <dbReference type="EMBL" id="EDY20278.1"/>
    </source>
</evidence>